<feature type="chain" id="PRO_5042920218" evidence="1">
    <location>
        <begin position="19"/>
        <end position="160"/>
    </location>
</feature>
<evidence type="ECO:0000313" key="2">
    <source>
        <dbReference type="EMBL" id="KAK4829975.1"/>
    </source>
</evidence>
<dbReference type="Proteomes" id="UP001333110">
    <property type="component" value="Unassembled WGS sequence"/>
</dbReference>
<dbReference type="PANTHER" id="PTHR33332">
    <property type="entry name" value="REVERSE TRANSCRIPTASE DOMAIN-CONTAINING PROTEIN"/>
    <property type="match status" value="1"/>
</dbReference>
<keyword evidence="1" id="KW-0732">Signal</keyword>
<gene>
    <name evidence="2" type="ORF">QYF61_008106</name>
</gene>
<accession>A0AAN7PG06</accession>
<feature type="signal peptide" evidence="1">
    <location>
        <begin position="1"/>
        <end position="18"/>
    </location>
</feature>
<comment type="caution">
    <text evidence="2">The sequence shown here is derived from an EMBL/GenBank/DDBJ whole genome shotgun (WGS) entry which is preliminary data.</text>
</comment>
<dbReference type="AlphaFoldDB" id="A0AAN7PG06"/>
<dbReference type="EMBL" id="JAUNZN010000001">
    <property type="protein sequence ID" value="KAK4829975.1"/>
    <property type="molecule type" value="Genomic_DNA"/>
</dbReference>
<reference evidence="2 3" key="1">
    <citation type="journal article" date="2023" name="J. Hered.">
        <title>Chromosome-level genome of the wood stork (Mycteria americana) provides insight into avian chromosome evolution.</title>
        <authorList>
            <person name="Flamio R. Jr."/>
            <person name="Ramstad K.M."/>
        </authorList>
    </citation>
    <scope>NUCLEOTIDE SEQUENCE [LARGE SCALE GENOMIC DNA]</scope>
    <source>
        <strain evidence="2">JAX WOST 10</strain>
    </source>
</reference>
<organism evidence="2 3">
    <name type="scientific">Mycteria americana</name>
    <name type="common">Wood stork</name>
    <dbReference type="NCBI Taxonomy" id="33587"/>
    <lineage>
        <taxon>Eukaryota</taxon>
        <taxon>Metazoa</taxon>
        <taxon>Chordata</taxon>
        <taxon>Craniata</taxon>
        <taxon>Vertebrata</taxon>
        <taxon>Euteleostomi</taxon>
        <taxon>Archelosauria</taxon>
        <taxon>Archosauria</taxon>
        <taxon>Dinosauria</taxon>
        <taxon>Saurischia</taxon>
        <taxon>Theropoda</taxon>
        <taxon>Coelurosauria</taxon>
        <taxon>Aves</taxon>
        <taxon>Neognathae</taxon>
        <taxon>Neoaves</taxon>
        <taxon>Aequornithes</taxon>
        <taxon>Ciconiiformes</taxon>
        <taxon>Ciconiidae</taxon>
        <taxon>Mycteria</taxon>
    </lineage>
</organism>
<protein>
    <submittedName>
        <fullName evidence="2">Uncharacterized protein</fullName>
    </submittedName>
</protein>
<proteinExistence type="predicted"/>
<sequence length="160" mass="18329">MAEFLGFLCLLGLPLSQGADTLCTAKPFKRRKRPLENAEKRFDIWYPDRHIGQNHGNTDEIQAPCPPPHVQHKTPSVQYLRHPTLLGTKRGTTRQWPRSLRKVTGRWIENWLKCQAERTLVSGTKSRWRQVTTGAPQGSIPGPILFNIFINDLDGNERNH</sequence>
<name>A0AAN7PG06_MYCAM</name>
<evidence type="ECO:0000313" key="3">
    <source>
        <dbReference type="Proteomes" id="UP001333110"/>
    </source>
</evidence>
<evidence type="ECO:0000256" key="1">
    <source>
        <dbReference type="SAM" id="SignalP"/>
    </source>
</evidence>
<keyword evidence="3" id="KW-1185">Reference proteome</keyword>